<dbReference type="GO" id="GO:0046872">
    <property type="term" value="F:metal ion binding"/>
    <property type="evidence" value="ECO:0007669"/>
    <property type="project" value="UniProtKB-KW"/>
</dbReference>
<evidence type="ECO:0000313" key="12">
    <source>
        <dbReference type="EMBL" id="KRL13369.1"/>
    </source>
</evidence>
<keyword evidence="5" id="KW-0288">FMN</keyword>
<keyword evidence="6" id="KW-0479">Metal-binding</keyword>
<evidence type="ECO:0000256" key="3">
    <source>
        <dbReference type="ARBA" id="ARBA00011048"/>
    </source>
</evidence>
<dbReference type="InterPro" id="IPR036188">
    <property type="entry name" value="FAD/NAD-bd_sf"/>
</dbReference>
<keyword evidence="9" id="KW-0411">Iron-sulfur</keyword>
<dbReference type="CDD" id="cd02803">
    <property type="entry name" value="OYE_like_FMN_family"/>
    <property type="match status" value="1"/>
</dbReference>
<dbReference type="InterPro" id="IPR023753">
    <property type="entry name" value="FAD/NAD-binding_dom"/>
</dbReference>
<dbReference type="PATRIC" id="fig|1423792.3.peg.2240"/>
<dbReference type="PANTHER" id="PTHR42917:SF2">
    <property type="entry name" value="2,4-DIENOYL-COA REDUCTASE [(2E)-ENOYL-COA-PRODUCING]"/>
    <property type="match status" value="1"/>
</dbReference>
<dbReference type="Proteomes" id="UP000051330">
    <property type="component" value="Unassembled WGS sequence"/>
</dbReference>
<dbReference type="Gene3D" id="3.50.50.60">
    <property type="entry name" value="FAD/NAD(P)-binding domain"/>
    <property type="match status" value="1"/>
</dbReference>
<dbReference type="InterPro" id="IPR001155">
    <property type="entry name" value="OxRdtase_FMN_N"/>
</dbReference>
<reference evidence="12 13" key="1">
    <citation type="journal article" date="2015" name="Genome Announc.">
        <title>Expanding the biotechnology potential of lactobacilli through comparative genomics of 213 strains and associated genera.</title>
        <authorList>
            <person name="Sun Z."/>
            <person name="Harris H.M."/>
            <person name="McCann A."/>
            <person name="Guo C."/>
            <person name="Argimon S."/>
            <person name="Zhang W."/>
            <person name="Yang X."/>
            <person name="Jeffery I.B."/>
            <person name="Cooney J.C."/>
            <person name="Kagawa T.F."/>
            <person name="Liu W."/>
            <person name="Song Y."/>
            <person name="Salvetti E."/>
            <person name="Wrobel A."/>
            <person name="Rasinkangas P."/>
            <person name="Parkhill J."/>
            <person name="Rea M.C."/>
            <person name="O'Sullivan O."/>
            <person name="Ritari J."/>
            <person name="Douillard F.P."/>
            <person name="Paul Ross R."/>
            <person name="Yang R."/>
            <person name="Briner A.E."/>
            <person name="Felis G.E."/>
            <person name="de Vos W.M."/>
            <person name="Barrangou R."/>
            <person name="Klaenhammer T.R."/>
            <person name="Caufield P.W."/>
            <person name="Cui Y."/>
            <person name="Zhang H."/>
            <person name="O'Toole P.W."/>
        </authorList>
    </citation>
    <scope>NUCLEOTIDE SEQUENCE [LARGE SCALE GENOMIC DNA]</scope>
    <source>
        <strain evidence="12 13">DSM 12744</strain>
    </source>
</reference>
<comment type="cofactor">
    <cofactor evidence="1">
        <name>FMN</name>
        <dbReference type="ChEBI" id="CHEBI:58210"/>
    </cofactor>
</comment>
<dbReference type="Pfam" id="PF00724">
    <property type="entry name" value="Oxidored_FMN"/>
    <property type="match status" value="2"/>
</dbReference>
<dbReference type="PANTHER" id="PTHR42917">
    <property type="entry name" value="2,4-DIENOYL-COA REDUCTASE"/>
    <property type="match status" value="1"/>
</dbReference>
<keyword evidence="7" id="KW-0560">Oxidoreductase</keyword>
<dbReference type="GO" id="GO:0010181">
    <property type="term" value="F:FMN binding"/>
    <property type="evidence" value="ECO:0007669"/>
    <property type="project" value="InterPro"/>
</dbReference>
<dbReference type="Pfam" id="PF07992">
    <property type="entry name" value="Pyr_redox_2"/>
    <property type="match status" value="1"/>
</dbReference>
<evidence type="ECO:0000256" key="6">
    <source>
        <dbReference type="ARBA" id="ARBA00022723"/>
    </source>
</evidence>
<dbReference type="GO" id="GO:0051536">
    <property type="term" value="F:iron-sulfur cluster binding"/>
    <property type="evidence" value="ECO:0007669"/>
    <property type="project" value="UniProtKB-KW"/>
</dbReference>
<keyword evidence="4" id="KW-0285">Flavoprotein</keyword>
<dbReference type="AlphaFoldDB" id="A0A0R1N0S3"/>
<dbReference type="EMBL" id="AZEC01000004">
    <property type="protein sequence ID" value="KRL13369.1"/>
    <property type="molecule type" value="Genomic_DNA"/>
</dbReference>
<gene>
    <name evidence="12" type="ORF">FD09_GL002200</name>
</gene>
<comment type="similarity">
    <text evidence="3">In the N-terminal section; belongs to the NADH:flavin oxidoreductase/NADH oxidase family.</text>
</comment>
<dbReference type="PRINTS" id="PR00469">
    <property type="entry name" value="PNDRDTASEII"/>
</dbReference>
<evidence type="ECO:0000259" key="11">
    <source>
        <dbReference type="Pfam" id="PF07992"/>
    </source>
</evidence>
<dbReference type="InterPro" id="IPR013785">
    <property type="entry name" value="Aldolase_TIM"/>
</dbReference>
<dbReference type="SUPFAM" id="SSF51395">
    <property type="entry name" value="FMN-linked oxidoreductases"/>
    <property type="match status" value="1"/>
</dbReference>
<dbReference type="SUPFAM" id="SSF51905">
    <property type="entry name" value="FAD/NAD(P)-binding domain"/>
    <property type="match status" value="1"/>
</dbReference>
<feature type="domain" description="FAD/NAD(P)-binding" evidence="11">
    <location>
        <begin position="447"/>
        <end position="675"/>
    </location>
</feature>
<sequence length="709" mass="77511">MDTMSNYPKLFSPMKINQLTIKNRAVMTAMGVGLANEDGTASDRNVQYFRERAEGGVGLIITEYTRVNEKDAIVSPKQLAMSSDKDIAPFRKVADAVHAAGARIFIQLNHPGRQNVPIWPALWPTSNRLAKVIPGYWKMFYKVMGKNDRSSLEEPKMYNFMNRHFKPLVAPSNVPAGLGFSSFGHFKIHPLTVDEIHKIEQQFADAAVRASKAGADGVEVHAGHGYLLTQFLSPYTNIRTDEYGGSTENRARIVKEIIAAIRERLGADFPISVRLTVNEFYSKIGYPDQGIKLDEGVKLAKLIESYGADALNVTIGNSDTQVMISEPVTYAPSWRQPLVKAVKEAVSIPVIAVGVIRTPDQAEKILESGNQDFIGLARALLADPLWMKKAQYGTPELISRCIGCLVCQESYEAGQSTRTPTMCAVNPRMGRETLYAQNAGKDGNNRQVVVIGAGPAGLTVARELALRNFKVNVFEKEDQPGGQNRLAVAPPHKEMIGWSYIDLETQAKHYGASFHYGTEATRVIVESYHPYAVFVATGGSASKPPIPGADQDFVTTTTPILEKQVTYEGKRIVVVGSGMTGLETSEMLVEQGNQVTIVEMAEKIPPGGFAPSVWDVESRMRAGNVQYLTGRRLVSINPDHTVTTVQKDNVREILTADEVVLSLGVRPVNGLVKELAGVCEHITPVGDAIHAGRIKDAIHTGFKAARALV</sequence>
<dbReference type="GO" id="GO:0016491">
    <property type="term" value="F:oxidoreductase activity"/>
    <property type="evidence" value="ECO:0007669"/>
    <property type="project" value="UniProtKB-KW"/>
</dbReference>
<evidence type="ECO:0000256" key="2">
    <source>
        <dbReference type="ARBA" id="ARBA00001966"/>
    </source>
</evidence>
<accession>A0A0R1N0S3</accession>
<evidence type="ECO:0000256" key="9">
    <source>
        <dbReference type="ARBA" id="ARBA00023014"/>
    </source>
</evidence>
<evidence type="ECO:0000256" key="1">
    <source>
        <dbReference type="ARBA" id="ARBA00001917"/>
    </source>
</evidence>
<name>A0A0R1N0S3_9LACO</name>
<evidence type="ECO:0000256" key="4">
    <source>
        <dbReference type="ARBA" id="ARBA00022630"/>
    </source>
</evidence>
<evidence type="ECO:0000313" key="13">
    <source>
        <dbReference type="Proteomes" id="UP000051330"/>
    </source>
</evidence>
<evidence type="ECO:0000259" key="10">
    <source>
        <dbReference type="Pfam" id="PF00724"/>
    </source>
</evidence>
<organism evidence="12 13">
    <name type="scientific">Schleiferilactobacillus perolens DSM 12744</name>
    <dbReference type="NCBI Taxonomy" id="1423792"/>
    <lineage>
        <taxon>Bacteria</taxon>
        <taxon>Bacillati</taxon>
        <taxon>Bacillota</taxon>
        <taxon>Bacilli</taxon>
        <taxon>Lactobacillales</taxon>
        <taxon>Lactobacillaceae</taxon>
        <taxon>Schleiferilactobacillus</taxon>
    </lineage>
</organism>
<keyword evidence="13" id="KW-1185">Reference proteome</keyword>
<dbReference type="Gene3D" id="3.20.20.70">
    <property type="entry name" value="Aldolase class I"/>
    <property type="match status" value="1"/>
</dbReference>
<evidence type="ECO:0000256" key="8">
    <source>
        <dbReference type="ARBA" id="ARBA00023004"/>
    </source>
</evidence>
<comment type="cofactor">
    <cofactor evidence="2">
        <name>[4Fe-4S] cluster</name>
        <dbReference type="ChEBI" id="CHEBI:49883"/>
    </cofactor>
</comment>
<evidence type="ECO:0000256" key="5">
    <source>
        <dbReference type="ARBA" id="ARBA00022643"/>
    </source>
</evidence>
<dbReference type="Gene3D" id="3.40.50.720">
    <property type="entry name" value="NAD(P)-binding Rossmann-like Domain"/>
    <property type="match status" value="1"/>
</dbReference>
<feature type="domain" description="NADH:flavin oxidoreductase/NADH oxidase N-terminal" evidence="10">
    <location>
        <begin position="9"/>
        <end position="114"/>
    </location>
</feature>
<dbReference type="PRINTS" id="PR00368">
    <property type="entry name" value="FADPNR"/>
</dbReference>
<feature type="domain" description="NADH:flavin oxidoreductase/NADH oxidase N-terminal" evidence="10">
    <location>
        <begin position="172"/>
        <end position="395"/>
    </location>
</feature>
<comment type="caution">
    <text evidence="12">The sequence shown here is derived from an EMBL/GenBank/DDBJ whole genome shotgun (WGS) entry which is preliminary data.</text>
</comment>
<proteinExistence type="inferred from homology"/>
<dbReference type="STRING" id="1423792.FD09_GL002200"/>
<keyword evidence="8" id="KW-0408">Iron</keyword>
<protein>
    <submittedName>
        <fullName evidence="12">2-enoate reductase</fullName>
    </submittedName>
</protein>
<dbReference type="InterPro" id="IPR051793">
    <property type="entry name" value="NADH:flavin_oxidoreductase"/>
</dbReference>
<evidence type="ECO:0000256" key="7">
    <source>
        <dbReference type="ARBA" id="ARBA00023002"/>
    </source>
</evidence>